<comment type="caution">
    <text evidence="8">The sequence shown here is derived from an EMBL/GenBank/DDBJ whole genome shotgun (WGS) entry which is preliminary data.</text>
</comment>
<evidence type="ECO:0000256" key="2">
    <source>
        <dbReference type="ARBA" id="ARBA00022597"/>
    </source>
</evidence>
<dbReference type="EMBL" id="CAJNYV010004140">
    <property type="protein sequence ID" value="CAF3647433.1"/>
    <property type="molecule type" value="Genomic_DNA"/>
</dbReference>
<dbReference type="PANTHER" id="PTHR10231">
    <property type="entry name" value="NUCLEOTIDE-SUGAR TRANSMEMBRANE TRANSPORTER"/>
    <property type="match status" value="1"/>
</dbReference>
<gene>
    <name evidence="7" type="ORF">KIK155_LOCUS23273</name>
    <name evidence="8" type="ORF">TOA249_LOCUS27648</name>
</gene>
<dbReference type="InterPro" id="IPR007271">
    <property type="entry name" value="Nuc_sug_transpt"/>
</dbReference>
<keyword evidence="2" id="KW-0762">Sugar transport</keyword>
<organism evidence="8 9">
    <name type="scientific">Rotaria socialis</name>
    <dbReference type="NCBI Taxonomy" id="392032"/>
    <lineage>
        <taxon>Eukaryota</taxon>
        <taxon>Metazoa</taxon>
        <taxon>Spiralia</taxon>
        <taxon>Gnathifera</taxon>
        <taxon>Rotifera</taxon>
        <taxon>Eurotatoria</taxon>
        <taxon>Bdelloidea</taxon>
        <taxon>Philodinida</taxon>
        <taxon>Philodinidae</taxon>
        <taxon>Rotaria</taxon>
    </lineage>
</organism>
<feature type="transmembrane region" description="Helical" evidence="6">
    <location>
        <begin position="173"/>
        <end position="192"/>
    </location>
</feature>
<keyword evidence="4 6" id="KW-1133">Transmembrane helix</keyword>
<evidence type="ECO:0000256" key="4">
    <source>
        <dbReference type="ARBA" id="ARBA00022989"/>
    </source>
</evidence>
<feature type="transmembrane region" description="Helical" evidence="6">
    <location>
        <begin position="65"/>
        <end position="88"/>
    </location>
</feature>
<feature type="transmembrane region" description="Helical" evidence="6">
    <location>
        <begin position="121"/>
        <end position="138"/>
    </location>
</feature>
<evidence type="ECO:0000256" key="5">
    <source>
        <dbReference type="ARBA" id="ARBA00023136"/>
    </source>
</evidence>
<dbReference type="InterPro" id="IPR036691">
    <property type="entry name" value="Endo/exonu/phosph_ase_sf"/>
</dbReference>
<reference evidence="8" key="1">
    <citation type="submission" date="2021-02" db="EMBL/GenBank/DDBJ databases">
        <authorList>
            <person name="Nowell W R."/>
        </authorList>
    </citation>
    <scope>NUCLEOTIDE SEQUENCE</scope>
</reference>
<accession>A0A821SIQ4</accession>
<dbReference type="GO" id="GO:0015165">
    <property type="term" value="F:pyrimidine nucleotide-sugar transmembrane transporter activity"/>
    <property type="evidence" value="ECO:0007669"/>
    <property type="project" value="InterPro"/>
</dbReference>
<evidence type="ECO:0000256" key="6">
    <source>
        <dbReference type="SAM" id="Phobius"/>
    </source>
</evidence>
<dbReference type="Pfam" id="PF04142">
    <property type="entry name" value="Nuc_sug_transp"/>
    <property type="match status" value="1"/>
</dbReference>
<dbReference type="Proteomes" id="UP000663865">
    <property type="component" value="Unassembled WGS sequence"/>
</dbReference>
<sequence>MLVGSTLVTAVCSVWNERLVKTCSVDIHKQNFILYFFGFALNLVSFFCVYYGYSEFQEKKQFFEGYSFWVIAIIICNSILGIAITFVYKYADAIVKTFSSACATGVLMYLNVVLFKLKGRLISYLGTVVIFTASYLFIQVNPITITSAATLQTSLKPTTEISENSKKTSKHKLHSIIFTVLVFFFCCILYFGKALLIRQKPISLYWLTVFESRPRIISIGEIYLNRPLEIHGIDLCNEATMNSTNISIDMHVCYPIRVHQMKQKHEKLMVYRSAFGQTATNVWKDSGSVWEPINERIIKIRLQCIRIYVTVIAVYSPINPTKNEMAIESDKFYADLQDTINNVATNDMVIIMGDLNA</sequence>
<dbReference type="GO" id="GO:0000139">
    <property type="term" value="C:Golgi membrane"/>
    <property type="evidence" value="ECO:0007669"/>
    <property type="project" value="InterPro"/>
</dbReference>
<name>A0A821SIQ4_9BILA</name>
<dbReference type="EMBL" id="CAJOBS010003581">
    <property type="protein sequence ID" value="CAF4860440.1"/>
    <property type="molecule type" value="Genomic_DNA"/>
</dbReference>
<evidence type="ECO:0000256" key="3">
    <source>
        <dbReference type="ARBA" id="ARBA00022692"/>
    </source>
</evidence>
<dbReference type="SUPFAM" id="SSF56219">
    <property type="entry name" value="DNase I-like"/>
    <property type="match status" value="1"/>
</dbReference>
<evidence type="ECO:0000313" key="8">
    <source>
        <dbReference type="EMBL" id="CAF4860440.1"/>
    </source>
</evidence>
<feature type="transmembrane region" description="Helical" evidence="6">
    <location>
        <begin position="32"/>
        <end position="53"/>
    </location>
</feature>
<evidence type="ECO:0000313" key="9">
    <source>
        <dbReference type="Proteomes" id="UP000663838"/>
    </source>
</evidence>
<dbReference type="AlphaFoldDB" id="A0A821SIQ4"/>
<keyword evidence="5 6" id="KW-0472">Membrane</keyword>
<proteinExistence type="predicted"/>
<evidence type="ECO:0000256" key="1">
    <source>
        <dbReference type="ARBA" id="ARBA00004141"/>
    </source>
</evidence>
<keyword evidence="3 6" id="KW-0812">Transmembrane</keyword>
<dbReference type="Proteomes" id="UP000663838">
    <property type="component" value="Unassembled WGS sequence"/>
</dbReference>
<protein>
    <submittedName>
        <fullName evidence="8">Uncharacterized protein</fullName>
    </submittedName>
</protein>
<comment type="subcellular location">
    <subcellularLocation>
        <location evidence="1">Membrane</location>
        <topology evidence="1">Multi-pass membrane protein</topology>
    </subcellularLocation>
</comment>
<feature type="transmembrane region" description="Helical" evidence="6">
    <location>
        <begin position="94"/>
        <end position="114"/>
    </location>
</feature>
<dbReference type="Gene3D" id="3.60.10.10">
    <property type="entry name" value="Endonuclease/exonuclease/phosphatase"/>
    <property type="match status" value="1"/>
</dbReference>
<evidence type="ECO:0000313" key="7">
    <source>
        <dbReference type="EMBL" id="CAF3647433.1"/>
    </source>
</evidence>
<keyword evidence="2" id="KW-0813">Transport</keyword>